<dbReference type="RefSeq" id="WP_153586137.1">
    <property type="nucleotide sequence ID" value="NZ_WJBU01000016.1"/>
</dbReference>
<keyword evidence="3" id="KW-1185">Reference proteome</keyword>
<gene>
    <name evidence="2" type="ORF">GHT07_16135</name>
</gene>
<evidence type="ECO:0000256" key="1">
    <source>
        <dbReference type="SAM" id="Phobius"/>
    </source>
</evidence>
<name>A0A844BBK6_9BURK</name>
<accession>A0A844BBK6</accession>
<keyword evidence="1" id="KW-0472">Membrane</keyword>
<organism evidence="2 3">
    <name type="scientific">Caenimonas koreensis DSM 17982</name>
    <dbReference type="NCBI Taxonomy" id="1121255"/>
    <lineage>
        <taxon>Bacteria</taxon>
        <taxon>Pseudomonadati</taxon>
        <taxon>Pseudomonadota</taxon>
        <taxon>Betaproteobacteria</taxon>
        <taxon>Burkholderiales</taxon>
        <taxon>Comamonadaceae</taxon>
        <taxon>Caenimonas</taxon>
    </lineage>
</organism>
<dbReference type="EMBL" id="WJBU01000016">
    <property type="protein sequence ID" value="MRD48817.1"/>
    <property type="molecule type" value="Genomic_DNA"/>
</dbReference>
<proteinExistence type="predicted"/>
<evidence type="ECO:0000313" key="2">
    <source>
        <dbReference type="EMBL" id="MRD48817.1"/>
    </source>
</evidence>
<dbReference type="Proteomes" id="UP000487350">
    <property type="component" value="Unassembled WGS sequence"/>
</dbReference>
<reference evidence="2 3" key="1">
    <citation type="submission" date="2019-11" db="EMBL/GenBank/DDBJ databases">
        <title>Caenimonas koreensis gen. nov., sp. nov., isolated from activated sludge.</title>
        <authorList>
            <person name="Seung H.R."/>
        </authorList>
    </citation>
    <scope>NUCLEOTIDE SEQUENCE [LARGE SCALE GENOMIC DNA]</scope>
    <source>
        <strain evidence="2 3">EMB320</strain>
    </source>
</reference>
<protein>
    <submittedName>
        <fullName evidence="2">Uncharacterized protein</fullName>
    </submittedName>
</protein>
<keyword evidence="1" id="KW-0812">Transmembrane</keyword>
<comment type="caution">
    <text evidence="2">The sequence shown here is derived from an EMBL/GenBank/DDBJ whole genome shotgun (WGS) entry which is preliminary data.</text>
</comment>
<dbReference type="OrthoDB" id="8903859at2"/>
<sequence length="273" mass="31048">MAAPTASALLNSFVPAPAATPPMTWLFLSVALLGGAGWIIERRKRLLLETEKDSVLWADVQVRPGPSAMDTHQQLDDILPDGQSPAEKARSIFVTAIGETTSRREATLIDLHQLEGKVTRRRLRGDVFDAVLLLQQHLVDFRYTSPWAFLELRELYKTLDRQKEWEVARQAFRKRFGQNAPTWDAPSTADAQLADDRQLCKELLPLWPYRESRMFVLRWVLGDSTMRQKCMGPPMLPLGVYRDLLFIDGMLDSVMRAKQDRVDTDLAGLEITE</sequence>
<keyword evidence="1" id="KW-1133">Transmembrane helix</keyword>
<feature type="transmembrane region" description="Helical" evidence="1">
    <location>
        <begin position="23"/>
        <end position="40"/>
    </location>
</feature>
<dbReference type="AlphaFoldDB" id="A0A844BBK6"/>
<evidence type="ECO:0000313" key="3">
    <source>
        <dbReference type="Proteomes" id="UP000487350"/>
    </source>
</evidence>